<dbReference type="Gene3D" id="3.40.50.720">
    <property type="entry name" value="NAD(P)-binding Rossmann-like Domain"/>
    <property type="match status" value="1"/>
</dbReference>
<evidence type="ECO:0000259" key="3">
    <source>
        <dbReference type="Pfam" id="PF01370"/>
    </source>
</evidence>
<organism evidence="4 5">
    <name type="scientific">Lentisphaera profundi</name>
    <dbReference type="NCBI Taxonomy" id="1658616"/>
    <lineage>
        <taxon>Bacteria</taxon>
        <taxon>Pseudomonadati</taxon>
        <taxon>Lentisphaerota</taxon>
        <taxon>Lentisphaeria</taxon>
        <taxon>Lentisphaerales</taxon>
        <taxon>Lentisphaeraceae</taxon>
        <taxon>Lentisphaera</taxon>
    </lineage>
</organism>
<keyword evidence="1" id="KW-0521">NADP</keyword>
<dbReference type="PANTHER" id="PTHR43103">
    <property type="entry name" value="NUCLEOSIDE-DIPHOSPHATE-SUGAR EPIMERASE"/>
    <property type="match status" value="1"/>
</dbReference>
<protein>
    <submittedName>
        <fullName evidence="4">NAD-dependent epimerase/dehydratase family protein</fullName>
    </submittedName>
</protein>
<dbReference type="Proteomes" id="UP001214250">
    <property type="component" value="Chromosome 1"/>
</dbReference>
<name>A0ABY7VSL5_9BACT</name>
<dbReference type="Gene3D" id="3.90.25.10">
    <property type="entry name" value="UDP-galactose 4-epimerase, domain 1"/>
    <property type="match status" value="1"/>
</dbReference>
<dbReference type="PANTHER" id="PTHR43103:SF3">
    <property type="entry name" value="ADP-L-GLYCERO-D-MANNO-HEPTOSE-6-EPIMERASE"/>
    <property type="match status" value="1"/>
</dbReference>
<dbReference type="InterPro" id="IPR036291">
    <property type="entry name" value="NAD(P)-bd_dom_sf"/>
</dbReference>
<evidence type="ECO:0000313" key="5">
    <source>
        <dbReference type="Proteomes" id="UP001214250"/>
    </source>
</evidence>
<evidence type="ECO:0000313" key="4">
    <source>
        <dbReference type="EMBL" id="WDE96712.1"/>
    </source>
</evidence>
<evidence type="ECO:0000256" key="1">
    <source>
        <dbReference type="ARBA" id="ARBA00022857"/>
    </source>
</evidence>
<dbReference type="InterPro" id="IPR001509">
    <property type="entry name" value="Epimerase_deHydtase"/>
</dbReference>
<dbReference type="EMBL" id="CP117811">
    <property type="protein sequence ID" value="WDE96712.1"/>
    <property type="molecule type" value="Genomic_DNA"/>
</dbReference>
<dbReference type="SUPFAM" id="SSF51735">
    <property type="entry name" value="NAD(P)-binding Rossmann-fold domains"/>
    <property type="match status" value="1"/>
</dbReference>
<evidence type="ECO:0000256" key="2">
    <source>
        <dbReference type="ARBA" id="ARBA00023277"/>
    </source>
</evidence>
<sequence length="319" mass="36142">MIVVTGGAGFIGSALIWALNCRNRSNILIVDHLGESEKWRNLIPLSYIDYIEKDSFLEAMSSDALPDNITSVIHLGACTDPLEGNKSYLTESNFKFSQALASYCLNKHIRFIYASSAMTYGKGQASLNDSEEKIEALRPNTPLAYSKQMFDMWAHKNQILNRISGLKFSHVFGPNEYHKTESPSIITHNFNAIDSGNNVYAVEEENKDYVIDLIYVKDAVEILLFLMDNPELNGLYNAGTGTSFTLSQISKLCLKACGKDDHLLDPSIELPQHYKLLPAGLNMERLKRTGFRHNYRSLERALADYHNNYFYKQIRFGEE</sequence>
<dbReference type="RefSeq" id="WP_274150777.1">
    <property type="nucleotide sequence ID" value="NZ_CP117811.1"/>
</dbReference>
<reference evidence="4 5" key="1">
    <citation type="submission" date="2023-02" db="EMBL/GenBank/DDBJ databases">
        <title>Genome sequence of Lentisphaera profundi SAORIC-696.</title>
        <authorList>
            <person name="Kim e."/>
            <person name="Cho J.-C."/>
            <person name="Choi A."/>
            <person name="Kang I."/>
        </authorList>
    </citation>
    <scope>NUCLEOTIDE SEQUENCE [LARGE SCALE GENOMIC DNA]</scope>
    <source>
        <strain evidence="4 5">SAORIC-696</strain>
    </source>
</reference>
<keyword evidence="5" id="KW-1185">Reference proteome</keyword>
<gene>
    <name evidence="4" type="ORF">PQO03_01865</name>
</gene>
<accession>A0ABY7VSL5</accession>
<proteinExistence type="predicted"/>
<feature type="domain" description="NAD-dependent epimerase/dehydratase" evidence="3">
    <location>
        <begin position="2"/>
        <end position="239"/>
    </location>
</feature>
<keyword evidence="2" id="KW-0119">Carbohydrate metabolism</keyword>
<dbReference type="Pfam" id="PF01370">
    <property type="entry name" value="Epimerase"/>
    <property type="match status" value="1"/>
</dbReference>